<keyword evidence="3" id="KW-0732">Signal</keyword>
<feature type="region of interest" description="Disordered" evidence="2">
    <location>
        <begin position="1235"/>
        <end position="1257"/>
    </location>
</feature>
<accession>A0A2T9K2W7</accession>
<protein>
    <recommendedName>
        <fullName evidence="4">Teneurin-like YD-shell domain-containing protein</fullName>
    </recommendedName>
</protein>
<keyword evidence="6" id="KW-1185">Reference proteome</keyword>
<dbReference type="Pfam" id="PF25023">
    <property type="entry name" value="TEN_YD-shell"/>
    <property type="match status" value="1"/>
</dbReference>
<feature type="chain" id="PRO_5015737962" description="Teneurin-like YD-shell domain-containing protein" evidence="3">
    <location>
        <begin position="28"/>
        <end position="1401"/>
    </location>
</feature>
<dbReference type="RefSeq" id="WP_109100828.1">
    <property type="nucleotide sequence ID" value="NZ_QDKQ01000035.1"/>
</dbReference>
<evidence type="ECO:0000259" key="4">
    <source>
        <dbReference type="Pfam" id="PF25023"/>
    </source>
</evidence>
<proteinExistence type="predicted"/>
<dbReference type="NCBIfam" id="TIGR01643">
    <property type="entry name" value="YD_repeat_2x"/>
    <property type="match status" value="2"/>
</dbReference>
<dbReference type="InterPro" id="IPR056823">
    <property type="entry name" value="TEN-like_YD-shell"/>
</dbReference>
<evidence type="ECO:0000313" key="6">
    <source>
        <dbReference type="Proteomes" id="UP000245073"/>
    </source>
</evidence>
<feature type="compositionally biased region" description="Gly residues" evidence="2">
    <location>
        <begin position="1235"/>
        <end position="1247"/>
    </location>
</feature>
<dbReference type="InterPro" id="IPR022385">
    <property type="entry name" value="Rhs_assc_core"/>
</dbReference>
<name>A0A2T9K2W7_9CAUL</name>
<dbReference type="Pfam" id="PF05593">
    <property type="entry name" value="RHS_repeat"/>
    <property type="match status" value="2"/>
</dbReference>
<dbReference type="PANTHER" id="PTHR32305">
    <property type="match status" value="1"/>
</dbReference>
<evidence type="ECO:0000256" key="1">
    <source>
        <dbReference type="ARBA" id="ARBA00022737"/>
    </source>
</evidence>
<keyword evidence="1" id="KW-0677">Repeat</keyword>
<dbReference type="InterPro" id="IPR050708">
    <property type="entry name" value="T6SS_VgrG/RHS"/>
</dbReference>
<dbReference type="EMBL" id="QDKQ01000035">
    <property type="protein sequence ID" value="PVM90326.1"/>
    <property type="molecule type" value="Genomic_DNA"/>
</dbReference>
<dbReference type="InterPro" id="IPR006530">
    <property type="entry name" value="YD"/>
</dbReference>
<evidence type="ECO:0000313" key="5">
    <source>
        <dbReference type="EMBL" id="PVM90326.1"/>
    </source>
</evidence>
<dbReference type="Gene3D" id="2.180.10.10">
    <property type="entry name" value="RHS repeat-associated core"/>
    <property type="match status" value="2"/>
</dbReference>
<sequence length="1401" mass="146670">MYIGLKQAARLSALLCASSCLSGVAFAQTSFPAAPLPPIRTEIDERGVDLMSGTFNLSETLLSIGQPEAGGLALTRKGGVLSNGYIGQVLPGGNGVRIFAGSNAETFTLANGVYTSDQGTGSTLTLANGVYTYTLPNGLEIRYLTSMAHNITGTPTLALMSTITMPDGNVETIHYRAVRTVVGTGPGGPAFPLMYRIQSVTSSGGYQLKYTYGFNGGSESQIVSALDAGAWRTPIGYTAINNAVDYCAPTADACNFTQTWPSVTISGGTVTDALGRATTYDLKTAANQTSTITAPSGAVTTIVNDASGRVKTWSNGVSTWTYGYSDLNNTSNILRTTTVTSPTGETRTVVSGLATVTVISDMNNAFTGMAYQYDTKGRRIRATASESDAVTYEYDARGNVTLMTFIPKPNSGLASSSVSAGYDANCTNLKICNKPLWTKDTLGGQTDYTYDPTHGGVLTVTAPAGANGVRPQTRYTYAQTPTYAKDASGATVQVGSVWTLSGASICATGSSCTGTADEIRTTVGRTAAANLLPTSVTSAAGDGSLSATTTFSYDNVGNPLTIDGPLAGADTTRYLYDALRREVGVIGPDPDGSGPLLHRAQRFGYDVDGRLTRVEVGAATGQTDAALASMTVLQQRDTAYDTIGRPIRETTSAAGTTHGLTQYAYDAANRLTCSTVRMNPTAFGAPPTSACTPGAEGADGPDRISRNVYDTAGRLVEQWSGSETGATVRDAKYTYTVNGRISQIIDAKDNKTQLAYDGFDRPAFTYFPVATVGALAHNTADYEQRTYDAAGRLVTQRLRAGQVVGYAYDANGNLLTKDLPSTWADTSYAYDNLGRLTSASFPGYTVGMTYDALGRITGQSAPQGAMSYQYDLAGNRTRVTWPDGFWVGYEYYTTGEMLVAREQGAVTGPGVLATYFYDDLGRRSSLWRGNGVSTTYGYDGASRLTSMNHDLAGTTQDQAYTWTYNAAGQVVSRSASNDAYRYVGGAAGTKAYASNGLNQYTTVGGLGLSYDLRGNLQSDGATTFGHNPENLLVNTNSGAALSYDPAGRLYHAASPALGATQFLYDGLNLSAEYNTSGGMLRRYIPGPAMDEPLAWYEGAGTGARNWYAADERGSIVAVINGGGSAAGINTYDEYGAPAATNMGRYQYTGQTWLPEVGAYNYKARIYSPVLGRFMQTDPAGYQDGINWQAYAGNDPINAIDPMGLAFFRVCAPYSAAGIGVSGGYCKTFYEPTEGGVGGSRGEGGSGGSATSQPKPKCPMISVNAIKNEMPDKGIGQQIGDGISSYANGVGDAVLGVSALAGLMGRDKQQQAVNAHQAMYDAGKAAMGHPRQIGPIASAWAMKYPFQAGARAGTGLAISALATPKVGGPLTLAAMYGNAYSAANQHPTAIVVAGIVGNSCKE</sequence>
<dbReference type="NCBIfam" id="TIGR03696">
    <property type="entry name" value="Rhs_assc_core"/>
    <property type="match status" value="1"/>
</dbReference>
<evidence type="ECO:0000256" key="2">
    <source>
        <dbReference type="SAM" id="MobiDB-lite"/>
    </source>
</evidence>
<dbReference type="OrthoDB" id="7169608at2"/>
<evidence type="ECO:0000256" key="3">
    <source>
        <dbReference type="SAM" id="SignalP"/>
    </source>
</evidence>
<dbReference type="InterPro" id="IPR031325">
    <property type="entry name" value="RHS_repeat"/>
</dbReference>
<feature type="signal peptide" evidence="3">
    <location>
        <begin position="1"/>
        <end position="27"/>
    </location>
</feature>
<comment type="caution">
    <text evidence="5">The sequence shown here is derived from an EMBL/GenBank/DDBJ whole genome shotgun (WGS) entry which is preliminary data.</text>
</comment>
<dbReference type="Proteomes" id="UP000245073">
    <property type="component" value="Unassembled WGS sequence"/>
</dbReference>
<reference evidence="5 6" key="1">
    <citation type="submission" date="2018-04" db="EMBL/GenBank/DDBJ databases">
        <title>The genome sequence of Caulobacter sp. 744.</title>
        <authorList>
            <person name="Gao J."/>
            <person name="Sun J."/>
        </authorList>
    </citation>
    <scope>NUCLEOTIDE SEQUENCE [LARGE SCALE GENOMIC DNA]</scope>
    <source>
        <strain evidence="5 6">774</strain>
    </source>
</reference>
<gene>
    <name evidence="5" type="ORF">DDF67_10390</name>
</gene>
<organism evidence="5 6">
    <name type="scientific">Caulobacter endophyticus</name>
    <dbReference type="NCBI Taxonomy" id="2172652"/>
    <lineage>
        <taxon>Bacteria</taxon>
        <taxon>Pseudomonadati</taxon>
        <taxon>Pseudomonadota</taxon>
        <taxon>Alphaproteobacteria</taxon>
        <taxon>Caulobacterales</taxon>
        <taxon>Caulobacteraceae</taxon>
        <taxon>Caulobacter</taxon>
    </lineage>
</organism>
<dbReference type="PANTHER" id="PTHR32305:SF15">
    <property type="entry name" value="PROTEIN RHSA-RELATED"/>
    <property type="match status" value="1"/>
</dbReference>
<feature type="domain" description="Teneurin-like YD-shell" evidence="4">
    <location>
        <begin position="934"/>
        <end position="1182"/>
    </location>
</feature>